<evidence type="ECO:0000256" key="7">
    <source>
        <dbReference type="ARBA" id="ARBA00023315"/>
    </source>
</evidence>
<keyword evidence="6 8" id="KW-0443">Lipid metabolism</keyword>
<comment type="similarity">
    <text evidence="8">Belongs to the transferase hexapeptide repeat family. LpxA subfamily.</text>
</comment>
<dbReference type="NCBIfam" id="TIGR01852">
    <property type="entry name" value="lipid_A_lpxA"/>
    <property type="match status" value="1"/>
</dbReference>
<dbReference type="InterPro" id="IPR029098">
    <property type="entry name" value="Acetyltransf_C"/>
</dbReference>
<evidence type="ECO:0000256" key="2">
    <source>
        <dbReference type="ARBA" id="ARBA00022516"/>
    </source>
</evidence>
<evidence type="ECO:0000313" key="10">
    <source>
        <dbReference type="EMBL" id="BCS95082.1"/>
    </source>
</evidence>
<evidence type="ECO:0000259" key="9">
    <source>
        <dbReference type="Pfam" id="PF13720"/>
    </source>
</evidence>
<evidence type="ECO:0000256" key="3">
    <source>
        <dbReference type="ARBA" id="ARBA00022556"/>
    </source>
</evidence>
<comment type="subunit">
    <text evidence="8">Homotrimer.</text>
</comment>
<accession>A0ABM7PDB5</accession>
<sequence>MTNIHPTAIIDPSAEIAPDAVIGPYTIVKGNTSIGSGTVIASHVVIDEHTSIGPDCRIFQYASVGAAPQDLKYKGEVTYLKVGRGTVIREFVTINRGTGVGGGITEVGDENFLMAYCHVAHDCKTGRRVILANNSTLAGHCELGNFSNIGGFTAIHQFVRVGDHAYIGGKSVVVKDIPPYVISAGDRATLHGLNKVGMRRSNFSEETITELKRTYRILFRIGLTLNEALERVRAEVNQVPEVVAFVEFIQSSSRGITR</sequence>
<dbReference type="InterPro" id="IPR011004">
    <property type="entry name" value="Trimer_LpxA-like_sf"/>
</dbReference>
<evidence type="ECO:0000256" key="6">
    <source>
        <dbReference type="ARBA" id="ARBA00023098"/>
    </source>
</evidence>
<evidence type="ECO:0000256" key="1">
    <source>
        <dbReference type="ARBA" id="ARBA00022490"/>
    </source>
</evidence>
<evidence type="ECO:0000256" key="8">
    <source>
        <dbReference type="HAMAP-Rule" id="MF_00387"/>
    </source>
</evidence>
<dbReference type="Proteomes" id="UP001320148">
    <property type="component" value="Chromosome"/>
</dbReference>
<dbReference type="CDD" id="cd03351">
    <property type="entry name" value="LbH_UDP-GlcNAc_AT"/>
    <property type="match status" value="1"/>
</dbReference>
<gene>
    <name evidence="8 10" type="primary">lpxA</name>
    <name evidence="10" type="ORF">DSLASN_07140</name>
</gene>
<keyword evidence="4 8" id="KW-0808">Transferase</keyword>
<dbReference type="InterPro" id="IPR037157">
    <property type="entry name" value="Acetyltransf_C_sf"/>
</dbReference>
<evidence type="ECO:0000313" key="11">
    <source>
        <dbReference type="Proteomes" id="UP001320148"/>
    </source>
</evidence>
<feature type="domain" description="UDP N-acetylglucosamine O-acyltransferase C-terminal" evidence="9">
    <location>
        <begin position="176"/>
        <end position="256"/>
    </location>
</feature>
<dbReference type="EMBL" id="AP024488">
    <property type="protein sequence ID" value="BCS95082.1"/>
    <property type="molecule type" value="Genomic_DNA"/>
</dbReference>
<name>A0ABM7PDB5_9BACT</name>
<keyword evidence="11" id="KW-1185">Reference proteome</keyword>
<dbReference type="Pfam" id="PF13720">
    <property type="entry name" value="Acetyltransf_11"/>
    <property type="match status" value="1"/>
</dbReference>
<dbReference type="NCBIfam" id="NF003657">
    <property type="entry name" value="PRK05289.1"/>
    <property type="match status" value="1"/>
</dbReference>
<organism evidence="10 11">
    <name type="scientific">Desulfoluna limicola</name>
    <dbReference type="NCBI Taxonomy" id="2810562"/>
    <lineage>
        <taxon>Bacteria</taxon>
        <taxon>Pseudomonadati</taxon>
        <taxon>Thermodesulfobacteriota</taxon>
        <taxon>Desulfobacteria</taxon>
        <taxon>Desulfobacterales</taxon>
        <taxon>Desulfolunaceae</taxon>
        <taxon>Desulfoluna</taxon>
    </lineage>
</organism>
<keyword evidence="7 8" id="KW-0012">Acyltransferase</keyword>
<comment type="subcellular location">
    <subcellularLocation>
        <location evidence="8">Cytoplasm</location>
    </subcellularLocation>
</comment>
<keyword evidence="5 8" id="KW-0677">Repeat</keyword>
<dbReference type="SUPFAM" id="SSF51161">
    <property type="entry name" value="Trimeric LpxA-like enzymes"/>
    <property type="match status" value="1"/>
</dbReference>
<dbReference type="PIRSF" id="PIRSF000456">
    <property type="entry name" value="UDP-GlcNAc_acltr"/>
    <property type="match status" value="1"/>
</dbReference>
<proteinExistence type="inferred from homology"/>
<dbReference type="InterPro" id="IPR010137">
    <property type="entry name" value="Lipid_A_LpxA"/>
</dbReference>
<dbReference type="InterPro" id="IPR018357">
    <property type="entry name" value="Hexapep_transf_CS"/>
</dbReference>
<dbReference type="HAMAP" id="MF_00387">
    <property type="entry name" value="LpxA"/>
    <property type="match status" value="1"/>
</dbReference>
<comment type="pathway">
    <text evidence="8">Glycolipid biosynthesis; lipid IV(A) biosynthesis; lipid IV(A) from (3R)-3-hydroxytetradecanoyl-[acyl-carrier-protein] and UDP-N-acetyl-alpha-D-glucosamine: step 1/6.</text>
</comment>
<dbReference type="Gene3D" id="2.160.10.10">
    <property type="entry name" value="Hexapeptide repeat proteins"/>
    <property type="match status" value="1"/>
</dbReference>
<dbReference type="PANTHER" id="PTHR43480:SF1">
    <property type="entry name" value="ACYL-[ACYL-CARRIER-PROTEIN]--UDP-N-ACETYLGLUCOSAMINE O-ACYLTRANSFERASE, MITOCHONDRIAL-RELATED"/>
    <property type="match status" value="1"/>
</dbReference>
<protein>
    <recommendedName>
        <fullName evidence="8">Acyl-[acyl-carrier-protein]--UDP-N-acetylglucosamine O-acyltransferase</fullName>
        <shortName evidence="8">UDP-N-acetylglucosamine acyltransferase</shortName>
        <ecNumber evidence="8">2.3.1.129</ecNumber>
    </recommendedName>
</protein>
<keyword evidence="2 8" id="KW-0444">Lipid biosynthesis</keyword>
<dbReference type="PROSITE" id="PS00101">
    <property type="entry name" value="HEXAPEP_TRANSFERASES"/>
    <property type="match status" value="1"/>
</dbReference>
<keyword evidence="1 8" id="KW-0963">Cytoplasm</keyword>
<evidence type="ECO:0000256" key="5">
    <source>
        <dbReference type="ARBA" id="ARBA00022737"/>
    </source>
</evidence>
<reference evidence="10 11" key="1">
    <citation type="submission" date="2021-02" db="EMBL/GenBank/DDBJ databases">
        <title>Complete genome of Desulfoluna sp. strain ASN36.</title>
        <authorList>
            <person name="Takahashi A."/>
            <person name="Kojima H."/>
            <person name="Fukui M."/>
        </authorList>
    </citation>
    <scope>NUCLEOTIDE SEQUENCE [LARGE SCALE GENOMIC DNA]</scope>
    <source>
        <strain evidence="10 11">ASN36</strain>
    </source>
</reference>
<comment type="function">
    <text evidence="8">Involved in the biosynthesis of lipid A, a phosphorylated glycolipid that anchors the lipopolysaccharide to the outer membrane of the cell.</text>
</comment>
<dbReference type="EC" id="2.3.1.129" evidence="8"/>
<evidence type="ECO:0000256" key="4">
    <source>
        <dbReference type="ARBA" id="ARBA00022679"/>
    </source>
</evidence>
<comment type="catalytic activity">
    <reaction evidence="8">
        <text>a (3R)-hydroxyacyl-[ACP] + UDP-N-acetyl-alpha-D-glucosamine = a UDP-3-O-[(3R)-3-hydroxyacyl]-N-acetyl-alpha-D-glucosamine + holo-[ACP]</text>
        <dbReference type="Rhea" id="RHEA:67812"/>
        <dbReference type="Rhea" id="RHEA-COMP:9685"/>
        <dbReference type="Rhea" id="RHEA-COMP:9945"/>
        <dbReference type="ChEBI" id="CHEBI:57705"/>
        <dbReference type="ChEBI" id="CHEBI:64479"/>
        <dbReference type="ChEBI" id="CHEBI:78827"/>
        <dbReference type="ChEBI" id="CHEBI:173225"/>
        <dbReference type="EC" id="2.3.1.129"/>
    </reaction>
</comment>
<dbReference type="RefSeq" id="WP_236891369.1">
    <property type="nucleotide sequence ID" value="NZ_AP024488.1"/>
</dbReference>
<keyword evidence="3 8" id="KW-0441">Lipid A biosynthesis</keyword>
<dbReference type="PANTHER" id="PTHR43480">
    <property type="entry name" value="ACYL-[ACYL-CARRIER-PROTEIN]--UDP-N-ACETYLGLUCOSAMINE O-ACYLTRANSFERASE"/>
    <property type="match status" value="1"/>
</dbReference>
<dbReference type="Gene3D" id="1.20.1180.10">
    <property type="entry name" value="Udp N-acetylglucosamine O-acyltransferase, C-terminal domain"/>
    <property type="match status" value="1"/>
</dbReference>